<proteinExistence type="predicted"/>
<sequence>MYKYVPWPHKPHDKASFL</sequence>
<protein>
    <submittedName>
        <fullName evidence="1">Uncharacterized protein</fullName>
    </submittedName>
</protein>
<accession>A0A2P2J165</accession>
<dbReference type="EMBL" id="GGEC01006720">
    <property type="protein sequence ID" value="MBW87203.1"/>
    <property type="molecule type" value="Transcribed_RNA"/>
</dbReference>
<dbReference type="AlphaFoldDB" id="A0A2P2J165"/>
<reference evidence="1" key="1">
    <citation type="submission" date="2018-02" db="EMBL/GenBank/DDBJ databases">
        <title>Rhizophora mucronata_Transcriptome.</title>
        <authorList>
            <person name="Meera S.P."/>
            <person name="Sreeshan A."/>
            <person name="Augustine A."/>
        </authorList>
    </citation>
    <scope>NUCLEOTIDE SEQUENCE</scope>
    <source>
        <tissue evidence="1">Leaf</tissue>
    </source>
</reference>
<evidence type="ECO:0000313" key="1">
    <source>
        <dbReference type="EMBL" id="MBW87203.1"/>
    </source>
</evidence>
<name>A0A2P2J165_RHIMU</name>
<organism evidence="1">
    <name type="scientific">Rhizophora mucronata</name>
    <name type="common">Asiatic mangrove</name>
    <dbReference type="NCBI Taxonomy" id="61149"/>
    <lineage>
        <taxon>Eukaryota</taxon>
        <taxon>Viridiplantae</taxon>
        <taxon>Streptophyta</taxon>
        <taxon>Embryophyta</taxon>
        <taxon>Tracheophyta</taxon>
        <taxon>Spermatophyta</taxon>
        <taxon>Magnoliopsida</taxon>
        <taxon>eudicotyledons</taxon>
        <taxon>Gunneridae</taxon>
        <taxon>Pentapetalae</taxon>
        <taxon>rosids</taxon>
        <taxon>fabids</taxon>
        <taxon>Malpighiales</taxon>
        <taxon>Rhizophoraceae</taxon>
        <taxon>Rhizophora</taxon>
    </lineage>
</organism>